<evidence type="ECO:0000313" key="2">
    <source>
        <dbReference type="EMBL" id="GGE12508.1"/>
    </source>
</evidence>
<feature type="compositionally biased region" description="Basic and acidic residues" evidence="1">
    <location>
        <begin position="1"/>
        <end position="17"/>
    </location>
</feature>
<proteinExistence type="predicted"/>
<keyword evidence="3" id="KW-1185">Reference proteome</keyword>
<protein>
    <submittedName>
        <fullName evidence="2">Uncharacterized protein</fullName>
    </submittedName>
</protein>
<dbReference type="AlphaFoldDB" id="A0A8J2VFW2"/>
<gene>
    <name evidence="2" type="ORF">GCM10011571_12390</name>
</gene>
<comment type="caution">
    <text evidence="2">The sequence shown here is derived from an EMBL/GenBank/DDBJ whole genome shotgun (WGS) entry which is preliminary data.</text>
</comment>
<reference evidence="2" key="1">
    <citation type="journal article" date="2014" name="Int. J. Syst. Evol. Microbiol.">
        <title>Complete genome sequence of Corynebacterium casei LMG S-19264T (=DSM 44701T), isolated from a smear-ripened cheese.</title>
        <authorList>
            <consortium name="US DOE Joint Genome Institute (JGI-PGF)"/>
            <person name="Walter F."/>
            <person name="Albersmeier A."/>
            <person name="Kalinowski J."/>
            <person name="Ruckert C."/>
        </authorList>
    </citation>
    <scope>NUCLEOTIDE SEQUENCE</scope>
    <source>
        <strain evidence="2">CGMCC 1.15179</strain>
    </source>
</reference>
<accession>A0A8J2VFW2</accession>
<reference evidence="2" key="2">
    <citation type="submission" date="2020-09" db="EMBL/GenBank/DDBJ databases">
        <authorList>
            <person name="Sun Q."/>
            <person name="Zhou Y."/>
        </authorList>
    </citation>
    <scope>NUCLEOTIDE SEQUENCE</scope>
    <source>
        <strain evidence="2">CGMCC 1.15179</strain>
    </source>
</reference>
<dbReference type="Proteomes" id="UP000625210">
    <property type="component" value="Unassembled WGS sequence"/>
</dbReference>
<feature type="region of interest" description="Disordered" evidence="1">
    <location>
        <begin position="1"/>
        <end position="21"/>
    </location>
</feature>
<dbReference type="EMBL" id="BMHQ01000003">
    <property type="protein sequence ID" value="GGE12508.1"/>
    <property type="molecule type" value="Genomic_DNA"/>
</dbReference>
<evidence type="ECO:0000256" key="1">
    <source>
        <dbReference type="SAM" id="MobiDB-lite"/>
    </source>
</evidence>
<sequence length="50" mass="5709">MHGPKTKDPPDRSRDNSFKTSIIKKNRTIFIRWGTGLKPVPADREMNGGR</sequence>
<organism evidence="2 3">
    <name type="scientific">Marinithermofilum abyssi</name>
    <dbReference type="NCBI Taxonomy" id="1571185"/>
    <lineage>
        <taxon>Bacteria</taxon>
        <taxon>Bacillati</taxon>
        <taxon>Bacillota</taxon>
        <taxon>Bacilli</taxon>
        <taxon>Bacillales</taxon>
        <taxon>Thermoactinomycetaceae</taxon>
        <taxon>Marinithermofilum</taxon>
    </lineage>
</organism>
<name>A0A8J2VFW2_9BACL</name>
<evidence type="ECO:0000313" key="3">
    <source>
        <dbReference type="Proteomes" id="UP000625210"/>
    </source>
</evidence>